<dbReference type="OrthoDB" id="194358at2759"/>
<dbReference type="InterPro" id="IPR021858">
    <property type="entry name" value="Fun_TF"/>
</dbReference>
<keyword evidence="1" id="KW-0472">Membrane</keyword>
<name>S7Z8T7_PENO1</name>
<dbReference type="PANTHER" id="PTHR38111">
    <property type="entry name" value="ZN(2)-C6 FUNGAL-TYPE DOMAIN-CONTAINING PROTEIN-RELATED"/>
    <property type="match status" value="1"/>
</dbReference>
<evidence type="ECO:0008006" key="4">
    <source>
        <dbReference type="Google" id="ProtNLM"/>
    </source>
</evidence>
<dbReference type="HOGENOM" id="CLU_044233_0_0_1"/>
<feature type="transmembrane region" description="Helical" evidence="1">
    <location>
        <begin position="343"/>
        <end position="364"/>
    </location>
</feature>
<dbReference type="InterPro" id="IPR053178">
    <property type="entry name" value="Osmoadaptation_assoc"/>
</dbReference>
<dbReference type="EMBL" id="KB644408">
    <property type="protein sequence ID" value="EPS25086.1"/>
    <property type="molecule type" value="Genomic_DNA"/>
</dbReference>
<protein>
    <recommendedName>
        <fullName evidence="4">Zn(2)-C6 fungal-type domain-containing protein</fullName>
    </recommendedName>
</protein>
<organism evidence="2 3">
    <name type="scientific">Penicillium oxalicum (strain 114-2 / CGMCC 5302)</name>
    <name type="common">Penicillium decumbens</name>
    <dbReference type="NCBI Taxonomy" id="933388"/>
    <lineage>
        <taxon>Eukaryota</taxon>
        <taxon>Fungi</taxon>
        <taxon>Dikarya</taxon>
        <taxon>Ascomycota</taxon>
        <taxon>Pezizomycotina</taxon>
        <taxon>Eurotiomycetes</taxon>
        <taxon>Eurotiomycetidae</taxon>
        <taxon>Eurotiales</taxon>
        <taxon>Aspergillaceae</taxon>
        <taxon>Penicillium</taxon>
    </lineage>
</organism>
<evidence type="ECO:0000313" key="2">
    <source>
        <dbReference type="EMBL" id="EPS25086.1"/>
    </source>
</evidence>
<reference evidence="2 3" key="1">
    <citation type="journal article" date="2013" name="PLoS ONE">
        <title>Genomic and secretomic analyses reveal unique features of the lignocellulolytic enzyme system of Penicillium decumbens.</title>
        <authorList>
            <person name="Liu G."/>
            <person name="Zhang L."/>
            <person name="Wei X."/>
            <person name="Zou G."/>
            <person name="Qin Y."/>
            <person name="Ma L."/>
            <person name="Li J."/>
            <person name="Zheng H."/>
            <person name="Wang S."/>
            <person name="Wang C."/>
            <person name="Xun L."/>
            <person name="Zhao G.-P."/>
            <person name="Zhou Z."/>
            <person name="Qu Y."/>
        </authorList>
    </citation>
    <scope>NUCLEOTIDE SEQUENCE [LARGE SCALE GENOMIC DNA]</scope>
    <source>
        <strain evidence="3">114-2 / CGMCC 5302</strain>
    </source>
</reference>
<dbReference type="PANTHER" id="PTHR38111:SF2">
    <property type="entry name" value="FINGER DOMAIN PROTEIN, PUTATIVE (AFU_ORTHOLOGUE AFUA_1G01560)-RELATED"/>
    <property type="match status" value="1"/>
</dbReference>
<evidence type="ECO:0000256" key="1">
    <source>
        <dbReference type="SAM" id="Phobius"/>
    </source>
</evidence>
<dbReference type="PhylomeDB" id="S7Z8T7"/>
<dbReference type="Proteomes" id="UP000019376">
    <property type="component" value="Unassembled WGS sequence"/>
</dbReference>
<accession>S7Z8T7</accession>
<dbReference type="eggNOG" id="ENOG502S0PW">
    <property type="taxonomic scope" value="Eukaryota"/>
</dbReference>
<gene>
    <name evidence="2" type="ORF">PDE_00017</name>
</gene>
<dbReference type="AlphaFoldDB" id="S7Z8T7"/>
<evidence type="ECO:0000313" key="3">
    <source>
        <dbReference type="Proteomes" id="UP000019376"/>
    </source>
</evidence>
<keyword evidence="3" id="KW-1185">Reference proteome</keyword>
<sequence>MPRKRELGPLDQRRRVARCEACAIRKIKVNRNVVCAGGTPCDACNRRGKACKRRSTEPARAVFVFYEEADDAALILSRVSRDMETIFIDQFFAFLSCNQFAPCPESLGATLLPLVRQSSVLSLVAGAIGALHASRHCSSASYSRAESPQFKALQLYSRTIESLKDALMDQKVSGRDDVLWATFLSGIFELMIDHSGDGWANHMLHGTSRLLQAAHPETSVSSPRKIFNQVFRMFEANRAMVYGGETILDSGGWAIVDTNELPHVAKWDALNTISSLMVQISKFNARFYGYVTELISRDNGDPVLESFGAEAAEIQKRLFQLRDTLLQIEMEDTRHETIPTNLALVYCFYMVIALFNTFDYYACWQLAQTPRLHRLELSACVDQIVRRASVILNTAGGPGLLLLIPLGVAGTRSWQDGQKTSVLALLDRVNVQGFVVANRIKHDLHAYWSLKRS</sequence>
<keyword evidence="1" id="KW-1133">Transmembrane helix</keyword>
<dbReference type="Pfam" id="PF11951">
    <property type="entry name" value="Fungal_trans_2"/>
    <property type="match status" value="1"/>
</dbReference>
<keyword evidence="1" id="KW-0812">Transmembrane</keyword>
<proteinExistence type="predicted"/>